<gene>
    <name evidence="2" type="ORF">NCTC13098_01624</name>
</gene>
<reference evidence="2 3" key="1">
    <citation type="submission" date="2018-12" db="EMBL/GenBank/DDBJ databases">
        <authorList>
            <consortium name="Pathogen Informatics"/>
        </authorList>
    </citation>
    <scope>NUCLEOTIDE SEQUENCE [LARGE SCALE GENOMIC DNA]</scope>
    <source>
        <strain evidence="2 3">NCTC13098</strain>
    </source>
</reference>
<protein>
    <submittedName>
        <fullName evidence="2">Uncharacterized protein</fullName>
    </submittedName>
</protein>
<dbReference type="Proteomes" id="UP000274346">
    <property type="component" value="Chromosome"/>
</dbReference>
<feature type="region of interest" description="Disordered" evidence="1">
    <location>
        <begin position="49"/>
        <end position="85"/>
    </location>
</feature>
<organism evidence="2 3">
    <name type="scientific">Raoultella terrigena</name>
    <name type="common">Klebsiella terrigena</name>
    <dbReference type="NCBI Taxonomy" id="577"/>
    <lineage>
        <taxon>Bacteria</taxon>
        <taxon>Pseudomonadati</taxon>
        <taxon>Pseudomonadota</taxon>
        <taxon>Gammaproteobacteria</taxon>
        <taxon>Enterobacterales</taxon>
        <taxon>Enterobacteriaceae</taxon>
        <taxon>Klebsiella/Raoultella group</taxon>
        <taxon>Raoultella</taxon>
    </lineage>
</organism>
<proteinExistence type="predicted"/>
<evidence type="ECO:0000313" key="2">
    <source>
        <dbReference type="EMBL" id="VDR25312.1"/>
    </source>
</evidence>
<accession>A0A3P8KTY1</accession>
<dbReference type="KEGG" id="rtg:NCTC13098_01624"/>
<evidence type="ECO:0000256" key="1">
    <source>
        <dbReference type="SAM" id="MobiDB-lite"/>
    </source>
</evidence>
<feature type="compositionally biased region" description="Basic and acidic residues" evidence="1">
    <location>
        <begin position="53"/>
        <end position="62"/>
    </location>
</feature>
<dbReference type="EMBL" id="LR131271">
    <property type="protein sequence ID" value="VDR25312.1"/>
    <property type="molecule type" value="Genomic_DNA"/>
</dbReference>
<name>A0A3P8KTY1_RAOTE</name>
<evidence type="ECO:0000313" key="3">
    <source>
        <dbReference type="Proteomes" id="UP000274346"/>
    </source>
</evidence>
<sequence>MNVAKSSFTELPTIDISDLASGSLAKRQAVADTIGKAARGSRLFLHHRPRHCPRADRRDPHGGKTALRPADGAKDGVLHRPLPQP</sequence>
<dbReference type="AlphaFoldDB" id="A0A3P8KTY1"/>